<keyword evidence="3" id="KW-1185">Reference proteome</keyword>
<dbReference type="Proteomes" id="UP000241690">
    <property type="component" value="Unassembled WGS sequence"/>
</dbReference>
<protein>
    <submittedName>
        <fullName evidence="2">Uncharacterized protein</fullName>
    </submittedName>
</protein>
<gene>
    <name evidence="2" type="ORF">M431DRAFT_536228</name>
</gene>
<accession>A0A2T3ZRW8</accession>
<proteinExistence type="predicted"/>
<name>A0A2T3ZRW8_TRIHA</name>
<dbReference type="GeneID" id="36629555"/>
<feature type="region of interest" description="Disordered" evidence="1">
    <location>
        <begin position="72"/>
        <end position="98"/>
    </location>
</feature>
<sequence length="121" mass="13292">MVEGIGYPAFGDGQNKHAAKKVPRSPKYYAMPVSSIRECPPSFVGVEHAVEPLVKLGHLSCPAFHVAAPQSRPMDFLPDRAGQDSEGPHPGPGAEPRPYKVCAARWRYWRLYGPSQVDQIP</sequence>
<evidence type="ECO:0000256" key="1">
    <source>
        <dbReference type="SAM" id="MobiDB-lite"/>
    </source>
</evidence>
<organism evidence="2 3">
    <name type="scientific">Trichoderma harzianum CBS 226.95</name>
    <dbReference type="NCBI Taxonomy" id="983964"/>
    <lineage>
        <taxon>Eukaryota</taxon>
        <taxon>Fungi</taxon>
        <taxon>Dikarya</taxon>
        <taxon>Ascomycota</taxon>
        <taxon>Pezizomycotina</taxon>
        <taxon>Sordariomycetes</taxon>
        <taxon>Hypocreomycetidae</taxon>
        <taxon>Hypocreales</taxon>
        <taxon>Hypocreaceae</taxon>
        <taxon>Trichoderma</taxon>
    </lineage>
</organism>
<evidence type="ECO:0000313" key="3">
    <source>
        <dbReference type="Proteomes" id="UP000241690"/>
    </source>
</evidence>
<dbReference type="EMBL" id="KZ679716">
    <property type="protein sequence ID" value="PTB47532.1"/>
    <property type="molecule type" value="Genomic_DNA"/>
</dbReference>
<feature type="compositionally biased region" description="Basic and acidic residues" evidence="1">
    <location>
        <begin position="77"/>
        <end position="87"/>
    </location>
</feature>
<evidence type="ECO:0000313" key="2">
    <source>
        <dbReference type="EMBL" id="PTB47532.1"/>
    </source>
</evidence>
<dbReference type="RefSeq" id="XP_024767209.1">
    <property type="nucleotide sequence ID" value="XM_024920986.1"/>
</dbReference>
<reference evidence="2 3" key="1">
    <citation type="submission" date="2016-07" db="EMBL/GenBank/DDBJ databases">
        <title>Multiple horizontal gene transfer events from other fungi enriched the ability of initially mycotrophic Trichoderma (Ascomycota) to feed on dead plant biomass.</title>
        <authorList>
            <consortium name="DOE Joint Genome Institute"/>
            <person name="Aerts A."/>
            <person name="Atanasova L."/>
            <person name="Chenthamara K."/>
            <person name="Zhang J."/>
            <person name="Grujic M."/>
            <person name="Henrissat B."/>
            <person name="Kuo A."/>
            <person name="Salamov A."/>
            <person name="Lipzen A."/>
            <person name="Labutti K."/>
            <person name="Barry K."/>
            <person name="Miao Y."/>
            <person name="Rahimi M.J."/>
            <person name="Shen Q."/>
            <person name="Grigoriev I.V."/>
            <person name="Kubicek C.P."/>
            <person name="Druzhinina I.S."/>
        </authorList>
    </citation>
    <scope>NUCLEOTIDE SEQUENCE [LARGE SCALE GENOMIC DNA]</scope>
    <source>
        <strain evidence="2 3">CBS 226.95</strain>
    </source>
</reference>
<dbReference type="AlphaFoldDB" id="A0A2T3ZRW8"/>